<dbReference type="GO" id="GO:0008170">
    <property type="term" value="F:N-methyltransferase activity"/>
    <property type="evidence" value="ECO:0007669"/>
    <property type="project" value="UniProtKB-ARBA"/>
</dbReference>
<name>A0A4Y3RNY6_9ACTN</name>
<keyword evidence="4" id="KW-0949">S-adenosyl-L-methionine</keyword>
<keyword evidence="8" id="KW-1185">Reference proteome</keyword>
<dbReference type="GO" id="GO:0032259">
    <property type="term" value="P:methylation"/>
    <property type="evidence" value="ECO:0007669"/>
    <property type="project" value="UniProtKB-KW"/>
</dbReference>
<proteinExistence type="inferred from homology"/>
<comment type="similarity">
    <text evidence="1">Belongs to the eukaryotic/archaeal PrmC-related family.</text>
</comment>
<evidence type="ECO:0000259" key="6">
    <source>
        <dbReference type="Pfam" id="PF05175"/>
    </source>
</evidence>
<dbReference type="GO" id="GO:0035657">
    <property type="term" value="C:eRF1 methyltransferase complex"/>
    <property type="evidence" value="ECO:0007669"/>
    <property type="project" value="TreeGrafter"/>
</dbReference>
<gene>
    <name evidence="7" type="ORF">SGA01_46840</name>
</gene>
<comment type="caution">
    <text evidence="7">The sequence shown here is derived from an EMBL/GenBank/DDBJ whole genome shotgun (WGS) entry which is preliminary data.</text>
</comment>
<keyword evidence="2 7" id="KW-0489">Methyltransferase</keyword>
<reference evidence="7 8" key="1">
    <citation type="submission" date="2019-06" db="EMBL/GenBank/DDBJ databases">
        <title>Whole genome shotgun sequence of Streptomyces gardneri NBRC 12865.</title>
        <authorList>
            <person name="Hosoyama A."/>
            <person name="Uohara A."/>
            <person name="Ohji S."/>
            <person name="Ichikawa N."/>
        </authorList>
    </citation>
    <scope>NUCLEOTIDE SEQUENCE [LARGE SCALE GENOMIC DNA]</scope>
    <source>
        <strain evidence="7 8">NBRC 12865</strain>
    </source>
</reference>
<dbReference type="PROSITE" id="PS00092">
    <property type="entry name" value="N6_MTASE"/>
    <property type="match status" value="1"/>
</dbReference>
<dbReference type="Proteomes" id="UP000315226">
    <property type="component" value="Unassembled WGS sequence"/>
</dbReference>
<dbReference type="GO" id="GO:0008757">
    <property type="term" value="F:S-adenosylmethionine-dependent methyltransferase activity"/>
    <property type="evidence" value="ECO:0007669"/>
    <property type="project" value="TreeGrafter"/>
</dbReference>
<dbReference type="SUPFAM" id="SSF53335">
    <property type="entry name" value="S-adenosyl-L-methionine-dependent methyltransferases"/>
    <property type="match status" value="1"/>
</dbReference>
<dbReference type="InterPro" id="IPR052190">
    <property type="entry name" value="Euk-Arch_PrmC-MTase"/>
</dbReference>
<feature type="compositionally biased region" description="Basic and acidic residues" evidence="5">
    <location>
        <begin position="30"/>
        <end position="41"/>
    </location>
</feature>
<dbReference type="GO" id="GO:0003676">
    <property type="term" value="F:nucleic acid binding"/>
    <property type="evidence" value="ECO:0007669"/>
    <property type="project" value="InterPro"/>
</dbReference>
<feature type="domain" description="Methyltransferase small" evidence="6">
    <location>
        <begin position="83"/>
        <end position="172"/>
    </location>
</feature>
<organism evidence="7 8">
    <name type="scientific">Streptomyces gardneri</name>
    <dbReference type="NCBI Taxonomy" id="66892"/>
    <lineage>
        <taxon>Bacteria</taxon>
        <taxon>Bacillati</taxon>
        <taxon>Actinomycetota</taxon>
        <taxon>Actinomycetes</taxon>
        <taxon>Kitasatosporales</taxon>
        <taxon>Streptomycetaceae</taxon>
        <taxon>Streptomyces</taxon>
    </lineage>
</organism>
<evidence type="ECO:0000256" key="2">
    <source>
        <dbReference type="ARBA" id="ARBA00022603"/>
    </source>
</evidence>
<dbReference type="NCBIfam" id="TIGR00537">
    <property type="entry name" value="hemK_rel_arch"/>
    <property type="match status" value="1"/>
</dbReference>
<dbReference type="EMBL" id="BJMN01000030">
    <property type="protein sequence ID" value="GEB59079.1"/>
    <property type="molecule type" value="Genomic_DNA"/>
</dbReference>
<dbReference type="InterPro" id="IPR002052">
    <property type="entry name" value="DNA_methylase_N6_adenine_CS"/>
</dbReference>
<dbReference type="AlphaFoldDB" id="A0A4Y3RNY6"/>
<dbReference type="InterPro" id="IPR004557">
    <property type="entry name" value="PrmC-related"/>
</dbReference>
<feature type="region of interest" description="Disordered" evidence="5">
    <location>
        <begin position="1"/>
        <end position="51"/>
    </location>
</feature>
<protein>
    <submittedName>
        <fullName evidence="7">Methyltransferase</fullName>
    </submittedName>
</protein>
<evidence type="ECO:0000256" key="4">
    <source>
        <dbReference type="ARBA" id="ARBA00022691"/>
    </source>
</evidence>
<dbReference type="CDD" id="cd02440">
    <property type="entry name" value="AdoMet_MTases"/>
    <property type="match status" value="1"/>
</dbReference>
<keyword evidence="3 7" id="KW-0808">Transferase</keyword>
<evidence type="ECO:0000256" key="3">
    <source>
        <dbReference type="ARBA" id="ARBA00022679"/>
    </source>
</evidence>
<dbReference type="InterPro" id="IPR029063">
    <property type="entry name" value="SAM-dependent_MTases_sf"/>
</dbReference>
<dbReference type="InterPro" id="IPR007848">
    <property type="entry name" value="Small_mtfrase_dom"/>
</dbReference>
<sequence length="284" mass="30362">MFWLEGAPSHATAAERETAPFPSHRKRGARERDRDPGRSLADDGPSPANSEIRRFMVPSTALAFGTLPRALIALPGVYRPQADTWLLAEALSHERMDADTDVLDIGTGTGVIALSAARTGARVEAVDVSWPAVIAAGLNAFRQRLPLRVTHGDFATRTQGRRFDVVLANPPYVPSPRSRPPPHGAARAWDAGPDGRAVIDRVCACAPSLLRPGGVLLMVHSGMCGPPATLARLEAGGLSAEVTARASVPWGLVLRARRTWLQKQGIAGAGDEHEELVIIRAERP</sequence>
<dbReference type="Gene3D" id="3.40.50.150">
    <property type="entry name" value="Vaccinia Virus protein VP39"/>
    <property type="match status" value="1"/>
</dbReference>
<dbReference type="Pfam" id="PF05175">
    <property type="entry name" value="MTS"/>
    <property type="match status" value="1"/>
</dbReference>
<evidence type="ECO:0000313" key="7">
    <source>
        <dbReference type="EMBL" id="GEB59079.1"/>
    </source>
</evidence>
<evidence type="ECO:0000256" key="1">
    <source>
        <dbReference type="ARBA" id="ARBA00006149"/>
    </source>
</evidence>
<accession>A0A4Y3RNY6</accession>
<dbReference type="PANTHER" id="PTHR45875:SF1">
    <property type="entry name" value="METHYLTRANSFERASE N6AMT1"/>
    <property type="match status" value="1"/>
</dbReference>
<evidence type="ECO:0000313" key="8">
    <source>
        <dbReference type="Proteomes" id="UP000315226"/>
    </source>
</evidence>
<dbReference type="PANTHER" id="PTHR45875">
    <property type="entry name" value="METHYLTRANSFERASE N6AMT1"/>
    <property type="match status" value="1"/>
</dbReference>
<evidence type="ECO:0000256" key="5">
    <source>
        <dbReference type="SAM" id="MobiDB-lite"/>
    </source>
</evidence>
<dbReference type="GO" id="GO:0008276">
    <property type="term" value="F:protein methyltransferase activity"/>
    <property type="evidence" value="ECO:0007669"/>
    <property type="project" value="TreeGrafter"/>
</dbReference>